<protein>
    <submittedName>
        <fullName evidence="1">Uncharacterized protein</fullName>
    </submittedName>
</protein>
<dbReference type="Proteomes" id="UP000274601">
    <property type="component" value="Unassembled WGS sequence"/>
</dbReference>
<reference evidence="1 2" key="1">
    <citation type="submission" date="2018-10" db="EMBL/GenBank/DDBJ databases">
        <title>Genomic Encyclopedia of Archaeal and Bacterial Type Strains, Phase II (KMG-II): from individual species to whole genera.</title>
        <authorList>
            <person name="Goeker M."/>
        </authorList>
    </citation>
    <scope>NUCLEOTIDE SEQUENCE [LARGE SCALE GENOMIC DNA]</scope>
    <source>
        <strain evidence="1 2">DSM 43383</strain>
    </source>
</reference>
<comment type="caution">
    <text evidence="1">The sequence shown here is derived from an EMBL/GenBank/DDBJ whole genome shotgun (WGS) entry which is preliminary data.</text>
</comment>
<dbReference type="EMBL" id="RBWU01000001">
    <property type="protein sequence ID" value="RKS78658.1"/>
    <property type="molecule type" value="Genomic_DNA"/>
</dbReference>
<sequence>MDFTVFDPVRRAGLQEPAARFIHCTPPDVIAAEPAGDELPDALFQILSQFGTRKHASHIVDTRTPGHRRPDAALMFAIAPGIVHVVGSSPLAEQIRGTLSGGAVTGWRLHPLPESTTPLHTLRPRLESRFYNLLDRNGFTSVEEAIAAPDAALLQLRHAGPRFVAALRGLAGEPDICELVVTNPTDVQDAHQRRTYLLGRLHGATAARYRDLVDALARSTIPLAALDKIATALCDEPVPPADPTVTLLLETAGEQQILNRYLSTHQKAE</sequence>
<name>A0A495QWZ5_9ACTN</name>
<gene>
    <name evidence="1" type="ORF">BZB76_0078</name>
</gene>
<evidence type="ECO:0000313" key="2">
    <source>
        <dbReference type="Proteomes" id="UP000274601"/>
    </source>
</evidence>
<evidence type="ECO:0000313" key="1">
    <source>
        <dbReference type="EMBL" id="RKS78658.1"/>
    </source>
</evidence>
<keyword evidence="2" id="KW-1185">Reference proteome</keyword>
<dbReference type="AlphaFoldDB" id="A0A495QWZ5"/>
<accession>A0A495QWZ5</accession>
<organism evidence="1 2">
    <name type="scientific">Actinomadura pelletieri DSM 43383</name>
    <dbReference type="NCBI Taxonomy" id="1120940"/>
    <lineage>
        <taxon>Bacteria</taxon>
        <taxon>Bacillati</taxon>
        <taxon>Actinomycetota</taxon>
        <taxon>Actinomycetes</taxon>
        <taxon>Streptosporangiales</taxon>
        <taxon>Thermomonosporaceae</taxon>
        <taxon>Actinomadura</taxon>
    </lineage>
</organism>
<dbReference type="OrthoDB" id="5196171at2"/>
<dbReference type="RefSeq" id="WP_121432291.1">
    <property type="nucleotide sequence ID" value="NZ_RBWU01000001.1"/>
</dbReference>
<proteinExistence type="predicted"/>